<dbReference type="InterPro" id="IPR040704">
    <property type="entry name" value="HEPN_AbiU2"/>
</dbReference>
<evidence type="ECO:0000313" key="3">
    <source>
        <dbReference type="EMBL" id="GAH36879.1"/>
    </source>
</evidence>
<feature type="domain" description="HEPN AbiU2-like" evidence="2">
    <location>
        <begin position="14"/>
        <end position="118"/>
    </location>
</feature>
<evidence type="ECO:0000256" key="1">
    <source>
        <dbReference type="SAM" id="Phobius"/>
    </source>
</evidence>
<keyword evidence="1" id="KW-0812">Transmembrane</keyword>
<sequence length="197" mass="23418">QENIFWAMVYWNFLYMSIAFLHSLTTDKGEQKHTLLRFKNRLLKEWVNESEKERYCEKLKTAKLDKNLQGIRSKITEMRDKVITHRFLNHKDVLGVKDVEGLTVSEIRKVYNDTEKLFRACSFGTEYITTLYLDGTCGGKPIEKDIDKLLDLIVKDSYWLNEPERKKDFWPAIRQTKSQAEITELNEFRKRFGLPEV</sequence>
<dbReference type="Pfam" id="PF18734">
    <property type="entry name" value="HEPN_AbiU2"/>
    <property type="match status" value="1"/>
</dbReference>
<gene>
    <name evidence="3" type="ORF">S03H2_22442</name>
</gene>
<protein>
    <recommendedName>
        <fullName evidence="2">HEPN AbiU2-like domain-containing protein</fullName>
    </recommendedName>
</protein>
<feature type="non-terminal residue" evidence="3">
    <location>
        <position position="1"/>
    </location>
</feature>
<reference evidence="3" key="1">
    <citation type="journal article" date="2014" name="Front. Microbiol.">
        <title>High frequency of phylogenetically diverse reductive dehalogenase-homologous genes in deep subseafloor sedimentary metagenomes.</title>
        <authorList>
            <person name="Kawai M."/>
            <person name="Futagami T."/>
            <person name="Toyoda A."/>
            <person name="Takaki Y."/>
            <person name="Nishi S."/>
            <person name="Hori S."/>
            <person name="Arai W."/>
            <person name="Tsubouchi T."/>
            <person name="Morono Y."/>
            <person name="Uchiyama I."/>
            <person name="Ito T."/>
            <person name="Fujiyama A."/>
            <person name="Inagaki F."/>
            <person name="Takami H."/>
        </authorList>
    </citation>
    <scope>NUCLEOTIDE SEQUENCE</scope>
    <source>
        <strain evidence="3">Expedition CK06-06</strain>
    </source>
</reference>
<dbReference type="EMBL" id="BARU01012087">
    <property type="protein sequence ID" value="GAH36879.1"/>
    <property type="molecule type" value="Genomic_DNA"/>
</dbReference>
<accession>X1G5P1</accession>
<keyword evidence="1" id="KW-0472">Membrane</keyword>
<comment type="caution">
    <text evidence="3">The sequence shown here is derived from an EMBL/GenBank/DDBJ whole genome shotgun (WGS) entry which is preliminary data.</text>
</comment>
<organism evidence="3">
    <name type="scientific">marine sediment metagenome</name>
    <dbReference type="NCBI Taxonomy" id="412755"/>
    <lineage>
        <taxon>unclassified sequences</taxon>
        <taxon>metagenomes</taxon>
        <taxon>ecological metagenomes</taxon>
    </lineage>
</organism>
<dbReference type="AlphaFoldDB" id="X1G5P1"/>
<proteinExistence type="predicted"/>
<keyword evidence="1" id="KW-1133">Transmembrane helix</keyword>
<feature type="transmembrane region" description="Helical" evidence="1">
    <location>
        <begin position="6"/>
        <end position="24"/>
    </location>
</feature>
<name>X1G5P1_9ZZZZ</name>
<evidence type="ECO:0000259" key="2">
    <source>
        <dbReference type="Pfam" id="PF18734"/>
    </source>
</evidence>